<organism evidence="1 2">
    <name type="scientific">Babjeviella inositovora NRRL Y-12698</name>
    <dbReference type="NCBI Taxonomy" id="984486"/>
    <lineage>
        <taxon>Eukaryota</taxon>
        <taxon>Fungi</taxon>
        <taxon>Dikarya</taxon>
        <taxon>Ascomycota</taxon>
        <taxon>Saccharomycotina</taxon>
        <taxon>Pichiomycetes</taxon>
        <taxon>Serinales incertae sedis</taxon>
        <taxon>Babjeviella</taxon>
    </lineage>
</organism>
<dbReference type="Proteomes" id="UP000094336">
    <property type="component" value="Unassembled WGS sequence"/>
</dbReference>
<proteinExistence type="predicted"/>
<gene>
    <name evidence="1" type="ORF">BABINDRAFT_68440</name>
</gene>
<dbReference type="GeneID" id="30150374"/>
<dbReference type="EMBL" id="KV454426">
    <property type="protein sequence ID" value="ODQ82168.1"/>
    <property type="molecule type" value="Genomic_DNA"/>
</dbReference>
<evidence type="ECO:0000313" key="1">
    <source>
        <dbReference type="EMBL" id="ODQ82168.1"/>
    </source>
</evidence>
<protein>
    <submittedName>
        <fullName evidence="1">Uncharacterized protein</fullName>
    </submittedName>
</protein>
<keyword evidence="2" id="KW-1185">Reference proteome</keyword>
<name>A0A1E3QWV6_9ASCO</name>
<dbReference type="AlphaFoldDB" id="A0A1E3QWV6"/>
<accession>A0A1E3QWV6</accession>
<dbReference type="RefSeq" id="XP_018987496.1">
    <property type="nucleotide sequence ID" value="XM_019132521.1"/>
</dbReference>
<sequence>MEPSQADCLPAGPTRKPRLILSLSAKIESKQSAGKRISLMGSVFKSPPKTSITLSSRSRGILSQVDLTSTLRKLVFEEGLKTGEGPKPGISIFSLQAKAKSSLDKIKISTTTPFDAKPLDAVDINQFAPSFHSTANLPDTIDPTNSISSRFLPPHFQSPSVDGATAQVLNSVQGLANWYDLTQFDYEAPQPPTHAIEQVIPHQTSDLFIVVKVRELGTGDTLLAGLIRLNSHTRIGAGNFLALASQYVPLQLSMKEHPEIRCVPVYAKWQVRPSF</sequence>
<reference evidence="2" key="1">
    <citation type="submission" date="2016-05" db="EMBL/GenBank/DDBJ databases">
        <title>Comparative genomics of biotechnologically important yeasts.</title>
        <authorList>
            <consortium name="DOE Joint Genome Institute"/>
            <person name="Riley R."/>
            <person name="Haridas S."/>
            <person name="Wolfe K.H."/>
            <person name="Lopes M.R."/>
            <person name="Hittinger C.T."/>
            <person name="Goker M."/>
            <person name="Salamov A."/>
            <person name="Wisecaver J."/>
            <person name="Long T.M."/>
            <person name="Aerts A.L."/>
            <person name="Barry K."/>
            <person name="Choi C."/>
            <person name="Clum A."/>
            <person name="Coughlan A.Y."/>
            <person name="Deshpande S."/>
            <person name="Douglass A.P."/>
            <person name="Hanson S.J."/>
            <person name="Klenk H.-P."/>
            <person name="Labutti K."/>
            <person name="Lapidus A."/>
            <person name="Lindquist E."/>
            <person name="Lipzen A."/>
            <person name="Meier-Kolthoff J.P."/>
            <person name="Ohm R.A."/>
            <person name="Otillar R.P."/>
            <person name="Pangilinan J."/>
            <person name="Peng Y."/>
            <person name="Rokas A."/>
            <person name="Rosa C.A."/>
            <person name="Scheuner C."/>
            <person name="Sibirny A.A."/>
            <person name="Slot J.C."/>
            <person name="Stielow J.B."/>
            <person name="Sun H."/>
            <person name="Kurtzman C.P."/>
            <person name="Blackwell M."/>
            <person name="Grigoriev I.V."/>
            <person name="Jeffries T.W."/>
        </authorList>
    </citation>
    <scope>NUCLEOTIDE SEQUENCE [LARGE SCALE GENOMIC DNA]</scope>
    <source>
        <strain evidence="2">NRRL Y-12698</strain>
    </source>
</reference>
<evidence type="ECO:0000313" key="2">
    <source>
        <dbReference type="Proteomes" id="UP000094336"/>
    </source>
</evidence>